<dbReference type="InterPro" id="IPR001881">
    <property type="entry name" value="EGF-like_Ca-bd_dom"/>
</dbReference>
<dbReference type="GO" id="GO:0005576">
    <property type="term" value="C:extracellular region"/>
    <property type="evidence" value="ECO:0007669"/>
    <property type="project" value="UniProtKB-SubCell"/>
</dbReference>
<dbReference type="SUPFAM" id="SSF57196">
    <property type="entry name" value="EGF/Laminin"/>
    <property type="match status" value="1"/>
</dbReference>
<dbReference type="Proteomes" id="UP000694388">
    <property type="component" value="Unplaced"/>
</dbReference>
<dbReference type="Gene3D" id="2.60.120.200">
    <property type="match status" value="2"/>
</dbReference>
<name>A0A8C4NKP6_EPTBU</name>
<dbReference type="SMART" id="SM00179">
    <property type="entry name" value="EGF_CA"/>
    <property type="match status" value="1"/>
</dbReference>
<evidence type="ECO:0000256" key="3">
    <source>
        <dbReference type="ARBA" id="ARBA00023157"/>
    </source>
</evidence>
<evidence type="ECO:0000256" key="4">
    <source>
        <dbReference type="ARBA" id="ARBA00023180"/>
    </source>
</evidence>
<dbReference type="InterPro" id="IPR000294">
    <property type="entry name" value="GLA_domain"/>
</dbReference>
<dbReference type="PROSITE" id="PS00010">
    <property type="entry name" value="ASX_HYDROXYL"/>
    <property type="match status" value="1"/>
</dbReference>
<keyword evidence="2" id="KW-0964">Secreted</keyword>
<dbReference type="InterPro" id="IPR017857">
    <property type="entry name" value="Coagulation_fac-like_Gla_dom"/>
</dbReference>
<protein>
    <recommendedName>
        <fullName evidence="6">Gla domain-containing protein</fullName>
    </recommendedName>
</protein>
<keyword evidence="3" id="KW-1015">Disulfide bond</keyword>
<dbReference type="SMART" id="SM00069">
    <property type="entry name" value="GLA"/>
    <property type="match status" value="1"/>
</dbReference>
<keyword evidence="5" id="KW-0472">Membrane</keyword>
<dbReference type="InterPro" id="IPR000152">
    <property type="entry name" value="EGF-type_Asp/Asn_hydroxyl_site"/>
</dbReference>
<dbReference type="GeneTree" id="ENSGT00940000154035"/>
<dbReference type="PRINTS" id="PR00001">
    <property type="entry name" value="GLABLOOD"/>
</dbReference>
<dbReference type="SUPFAM" id="SSF49899">
    <property type="entry name" value="Concanavalin A-like lectins/glucanases"/>
    <property type="match status" value="1"/>
</dbReference>
<dbReference type="FunFam" id="4.10.740.10:FF:000001">
    <property type="entry name" value="vitamin K-dependent protein S"/>
    <property type="match status" value="1"/>
</dbReference>
<dbReference type="PANTHER" id="PTHR24040:SF13">
    <property type="entry name" value="FIBROPELLIN-1"/>
    <property type="match status" value="1"/>
</dbReference>
<accession>A0A8C4NKP6</accession>
<evidence type="ECO:0000313" key="7">
    <source>
        <dbReference type="Ensembl" id="ENSEBUP00000004085.1"/>
    </source>
</evidence>
<evidence type="ECO:0000256" key="5">
    <source>
        <dbReference type="SAM" id="Phobius"/>
    </source>
</evidence>
<keyword evidence="5" id="KW-1133">Transmembrane helix</keyword>
<evidence type="ECO:0000256" key="1">
    <source>
        <dbReference type="ARBA" id="ARBA00004613"/>
    </source>
</evidence>
<dbReference type="CDD" id="cd00054">
    <property type="entry name" value="EGF_CA"/>
    <property type="match status" value="1"/>
</dbReference>
<keyword evidence="8" id="KW-1185">Reference proteome</keyword>
<sequence>NIILLQREQASSFLSRSRRANSFLNLLEESWEGNLENECIEEDCDWEEAREIFENKPETAYLPHKCNNMYLLSSLKSETTQTIPMKLDDNFHHPCYTKYQYLTEKRKGQKSFHQNKTNMILLFASCSFFFTTLFIFPLLSQDIDECAMGICSNYCLNFPGSFTCICDGRNYSRLSSNGRACQSLRPCRQHSDQRNHHVFYLGSNFNKQPVAHLRFQLNPRLDGCLRNWNWLDQDTSWISDEVRMDPEKQCLDTTESGTYFPGQGYTRFDYLPYQSRMENDWHVHLSVRFRAATDIGVIFAVFGNSSTPKLSLALSEHSTLDGIEQVWKMNSLCFSYLIKLRKTLYFNSKIILLPILCYFSFTQHLPSLPTLHSQDFVPVTATPVSASFHGCLQDLKFGSHFLDVDNAQFKHHNILSHSCPPLENV</sequence>
<dbReference type="PROSITE" id="PS01187">
    <property type="entry name" value="EGF_CA"/>
    <property type="match status" value="1"/>
</dbReference>
<keyword evidence="4" id="KW-0325">Glycoprotein</keyword>
<dbReference type="InterPro" id="IPR018097">
    <property type="entry name" value="EGF_Ca-bd_CS"/>
</dbReference>
<dbReference type="SUPFAM" id="SSF57630">
    <property type="entry name" value="GLA-domain"/>
    <property type="match status" value="1"/>
</dbReference>
<dbReference type="PROSITE" id="PS50998">
    <property type="entry name" value="GLA_2"/>
    <property type="match status" value="1"/>
</dbReference>
<feature type="transmembrane region" description="Helical" evidence="5">
    <location>
        <begin position="119"/>
        <end position="139"/>
    </location>
</feature>
<comment type="subcellular location">
    <subcellularLocation>
        <location evidence="1">Secreted</location>
    </subcellularLocation>
</comment>
<dbReference type="Pfam" id="PF00594">
    <property type="entry name" value="Gla"/>
    <property type="match status" value="1"/>
</dbReference>
<dbReference type="Gene3D" id="4.10.740.10">
    <property type="entry name" value="Coagulation Factor IX"/>
    <property type="match status" value="1"/>
</dbReference>
<keyword evidence="5" id="KW-0812">Transmembrane</keyword>
<evidence type="ECO:0000259" key="6">
    <source>
        <dbReference type="PROSITE" id="PS50998"/>
    </source>
</evidence>
<dbReference type="PANTHER" id="PTHR24040">
    <property type="entry name" value="LAMININ G-LIKE DOMAIN-CONTAINING PROTEIN"/>
    <property type="match status" value="1"/>
</dbReference>
<dbReference type="Gene3D" id="2.10.25.10">
    <property type="entry name" value="Laminin"/>
    <property type="match status" value="1"/>
</dbReference>
<proteinExistence type="predicted"/>
<organism evidence="7 8">
    <name type="scientific">Eptatretus burgeri</name>
    <name type="common">Inshore hagfish</name>
    <dbReference type="NCBI Taxonomy" id="7764"/>
    <lineage>
        <taxon>Eukaryota</taxon>
        <taxon>Metazoa</taxon>
        <taxon>Chordata</taxon>
        <taxon>Craniata</taxon>
        <taxon>Vertebrata</taxon>
        <taxon>Cyclostomata</taxon>
        <taxon>Myxini</taxon>
        <taxon>Myxiniformes</taxon>
        <taxon>Myxinidae</taxon>
        <taxon>Eptatretinae</taxon>
        <taxon>Eptatretus</taxon>
    </lineage>
</organism>
<evidence type="ECO:0000256" key="2">
    <source>
        <dbReference type="ARBA" id="ARBA00022525"/>
    </source>
</evidence>
<dbReference type="InterPro" id="IPR051145">
    <property type="entry name" value="GAS-SHBG-PROS"/>
</dbReference>
<dbReference type="GO" id="GO:0005509">
    <property type="term" value="F:calcium ion binding"/>
    <property type="evidence" value="ECO:0007669"/>
    <property type="project" value="InterPro"/>
</dbReference>
<evidence type="ECO:0000313" key="8">
    <source>
        <dbReference type="Proteomes" id="UP000694388"/>
    </source>
</evidence>
<dbReference type="InterPro" id="IPR013320">
    <property type="entry name" value="ConA-like_dom_sf"/>
</dbReference>
<dbReference type="Ensembl" id="ENSEBUT00000004500.1">
    <property type="protein sequence ID" value="ENSEBUP00000004085.1"/>
    <property type="gene ID" value="ENSEBUG00000002879.1"/>
</dbReference>
<reference evidence="7" key="1">
    <citation type="submission" date="2025-08" db="UniProtKB">
        <authorList>
            <consortium name="Ensembl"/>
        </authorList>
    </citation>
    <scope>IDENTIFICATION</scope>
</reference>
<dbReference type="InterPro" id="IPR035972">
    <property type="entry name" value="GLA-like_dom_SF"/>
</dbReference>
<feature type="domain" description="Gla" evidence="6">
    <location>
        <begin position="22"/>
        <end position="68"/>
    </location>
</feature>
<dbReference type="AlphaFoldDB" id="A0A8C4NKP6"/>
<reference evidence="7" key="2">
    <citation type="submission" date="2025-09" db="UniProtKB">
        <authorList>
            <consortium name="Ensembl"/>
        </authorList>
    </citation>
    <scope>IDENTIFICATION</scope>
</reference>